<evidence type="ECO:0000256" key="1">
    <source>
        <dbReference type="SAM" id="MobiDB-lite"/>
    </source>
</evidence>
<feature type="compositionally biased region" description="Basic and acidic residues" evidence="1">
    <location>
        <begin position="1"/>
        <end position="13"/>
    </location>
</feature>
<proteinExistence type="predicted"/>
<keyword evidence="2" id="KW-0472">Membrane</keyword>
<evidence type="ECO:0000313" key="3">
    <source>
        <dbReference type="EMBL" id="CRZ10750.1"/>
    </source>
</evidence>
<feature type="transmembrane region" description="Helical" evidence="2">
    <location>
        <begin position="235"/>
        <end position="253"/>
    </location>
</feature>
<evidence type="ECO:0000256" key="2">
    <source>
        <dbReference type="SAM" id="Phobius"/>
    </source>
</evidence>
<accession>A0A0H5R9E7</accession>
<reference evidence="3" key="1">
    <citation type="submission" date="2015-04" db="EMBL/GenBank/DDBJ databases">
        <title>The genome sequence of the plant pathogenic Rhizarian Plasmodiophora brassicae reveals insights in its biotrophic life cycle and the origin of chitin synthesis.</title>
        <authorList>
            <person name="Schwelm A."/>
            <person name="Fogelqvist J."/>
            <person name="Knaust A."/>
            <person name="Julke S."/>
            <person name="Lilja T."/>
            <person name="Dhandapani V."/>
            <person name="Bonilla-Rosso G."/>
            <person name="Karlsson M."/>
            <person name="Shevchenko A."/>
            <person name="Choi S.R."/>
            <person name="Kim H.G."/>
            <person name="Park J.Y."/>
            <person name="Lim Y.P."/>
            <person name="Ludwig-Muller J."/>
            <person name="Dixelius C."/>
        </authorList>
    </citation>
    <scope>NUCLEOTIDE SEQUENCE</scope>
    <source>
        <tissue evidence="3">Potato root galls</tissue>
    </source>
</reference>
<name>A0A0H5R9E7_9EUKA</name>
<organism evidence="3">
    <name type="scientific">Spongospora subterranea</name>
    <dbReference type="NCBI Taxonomy" id="70186"/>
    <lineage>
        <taxon>Eukaryota</taxon>
        <taxon>Sar</taxon>
        <taxon>Rhizaria</taxon>
        <taxon>Endomyxa</taxon>
        <taxon>Phytomyxea</taxon>
        <taxon>Plasmodiophorida</taxon>
        <taxon>Plasmodiophoridae</taxon>
        <taxon>Spongospora</taxon>
    </lineage>
</organism>
<feature type="compositionally biased region" description="Polar residues" evidence="1">
    <location>
        <begin position="45"/>
        <end position="54"/>
    </location>
</feature>
<keyword evidence="2" id="KW-0812">Transmembrane</keyword>
<protein>
    <submittedName>
        <fullName evidence="3">Uncharacterized protein</fullName>
    </submittedName>
</protein>
<feature type="region of interest" description="Disordered" evidence="1">
    <location>
        <begin position="37"/>
        <end position="56"/>
    </location>
</feature>
<dbReference type="EMBL" id="HACM01010308">
    <property type="protein sequence ID" value="CRZ10750.1"/>
    <property type="molecule type" value="Transcribed_RNA"/>
</dbReference>
<feature type="non-terminal residue" evidence="3">
    <location>
        <position position="1"/>
    </location>
</feature>
<sequence length="257" mass="29586">HTEYHLRQGDLHHRLGSRSTQGSAILGQRLRERHLMDEEPIDNEPVSTKDTTGVASPHGRHRYIAQINLDLDYVQEQLDRIELISHVDERREIIADLYMSLKELESDVMPDNDVAIRSIDTSSDISRGSISHCRSLYHDLLNRLNTLSLGIITQVDNDRGSDYDGNCGESRSLLDIARDNDDHMNHSTMIMNSIRAQRDLINLAHNKKVDTDAILADNSRLMTYIAEENAFRRRLWTTVVVFLITVIIAIIYFKWIR</sequence>
<keyword evidence="2" id="KW-1133">Transmembrane helix</keyword>
<feature type="region of interest" description="Disordered" evidence="1">
    <location>
        <begin position="1"/>
        <end position="23"/>
    </location>
</feature>
<dbReference type="AlphaFoldDB" id="A0A0H5R9E7"/>